<sequence>MDGSWKDEIMKALRIAKQSFTAILASKARSFLTILGIVIGIAAVIALMSLGNGAKKDLTDRVSVLGTSNITVVPGADSGGGPMAMHKEEGQGQGLTGNRNTSTLSQQDLDSLNDKIGSSAIKGVSGNIAATSIFNTLEGEQRFQVTGTSEDYLAIMSLDVAEGRWYTEEELAAGAKLLVLGNELAADVFGEGTALGGSLTIEGSAYSVIGVLDVADESGISNPNKGAFIPYTAARASFGTENFTSIVIAAEDEASVDAAKEEVTGILLANHNAKNEDLADFTVRSSQDLLATITSITDIMTAFLAGIAAISLLVGGIGIMNIMLVSVTERTREIGLRKAVGAKTSDILVQFVTEAVLLTFTGGIFGIIFGRLLSLAAGHMLDFSTIVTGGSILLAVCVAGVIGVIFGIYPAAKAARLDPIEALRYE</sequence>
<protein>
    <recommendedName>
        <fullName evidence="13">Multidrug ABC transporter substrate-binding protein</fullName>
    </recommendedName>
</protein>
<accession>A0A1F2WH21</accession>
<dbReference type="InterPro" id="IPR025857">
    <property type="entry name" value="MacB_PCD"/>
</dbReference>
<feature type="transmembrane region" description="Helical" evidence="8">
    <location>
        <begin position="31"/>
        <end position="51"/>
    </location>
</feature>
<comment type="subcellular location">
    <subcellularLocation>
        <location evidence="1">Cell membrane</location>
        <topology evidence="1">Multi-pass membrane protein</topology>
    </subcellularLocation>
</comment>
<keyword evidence="5 8" id="KW-0472">Membrane</keyword>
<evidence type="ECO:0000259" key="10">
    <source>
        <dbReference type="Pfam" id="PF12704"/>
    </source>
</evidence>
<dbReference type="STRING" id="1797197.A2Y75_03240"/>
<keyword evidence="4 8" id="KW-1133">Transmembrane helix</keyword>
<dbReference type="InterPro" id="IPR003838">
    <property type="entry name" value="ABC3_permease_C"/>
</dbReference>
<evidence type="ECO:0000256" key="5">
    <source>
        <dbReference type="ARBA" id="ARBA00023136"/>
    </source>
</evidence>
<evidence type="ECO:0000256" key="1">
    <source>
        <dbReference type="ARBA" id="ARBA00004651"/>
    </source>
</evidence>
<evidence type="ECO:0000313" key="12">
    <source>
        <dbReference type="Proteomes" id="UP000177876"/>
    </source>
</evidence>
<organism evidence="11 12">
    <name type="scientific">Candidatus Solincola sediminis</name>
    <dbReference type="NCBI Taxonomy" id="1797199"/>
    <lineage>
        <taxon>Bacteria</taxon>
        <taxon>Bacillati</taxon>
        <taxon>Actinomycetota</taxon>
        <taxon>Candidatus Geothermincolia</taxon>
        <taxon>Candidatus Geothermincolales</taxon>
        <taxon>Candidatus Geothermincolaceae</taxon>
        <taxon>Candidatus Solincola</taxon>
    </lineage>
</organism>
<proteinExistence type="inferred from homology"/>
<dbReference type="Proteomes" id="UP000177876">
    <property type="component" value="Unassembled WGS sequence"/>
</dbReference>
<feature type="region of interest" description="Disordered" evidence="7">
    <location>
        <begin position="75"/>
        <end position="104"/>
    </location>
</feature>
<evidence type="ECO:0000256" key="4">
    <source>
        <dbReference type="ARBA" id="ARBA00022989"/>
    </source>
</evidence>
<reference evidence="11 12" key="1">
    <citation type="journal article" date="2016" name="Nat. Commun.">
        <title>Thousands of microbial genomes shed light on interconnected biogeochemical processes in an aquifer system.</title>
        <authorList>
            <person name="Anantharaman K."/>
            <person name="Brown C.T."/>
            <person name="Hug L.A."/>
            <person name="Sharon I."/>
            <person name="Castelle C.J."/>
            <person name="Probst A.J."/>
            <person name="Thomas B.C."/>
            <person name="Singh A."/>
            <person name="Wilkins M.J."/>
            <person name="Karaoz U."/>
            <person name="Brodie E.L."/>
            <person name="Williams K.H."/>
            <person name="Hubbard S.S."/>
            <person name="Banfield J.F."/>
        </authorList>
    </citation>
    <scope>NUCLEOTIDE SEQUENCE [LARGE SCALE GENOMIC DNA]</scope>
</reference>
<dbReference type="PANTHER" id="PTHR30572">
    <property type="entry name" value="MEMBRANE COMPONENT OF TRANSPORTER-RELATED"/>
    <property type="match status" value="1"/>
</dbReference>
<comment type="caution">
    <text evidence="11">The sequence shown here is derived from an EMBL/GenBank/DDBJ whole genome shotgun (WGS) entry which is preliminary data.</text>
</comment>
<evidence type="ECO:0000256" key="8">
    <source>
        <dbReference type="SAM" id="Phobius"/>
    </source>
</evidence>
<dbReference type="GO" id="GO:0022857">
    <property type="term" value="F:transmembrane transporter activity"/>
    <property type="evidence" value="ECO:0007669"/>
    <property type="project" value="TreeGrafter"/>
</dbReference>
<dbReference type="Pfam" id="PF02687">
    <property type="entry name" value="FtsX"/>
    <property type="match status" value="1"/>
</dbReference>
<dbReference type="AlphaFoldDB" id="A0A1F2WH21"/>
<evidence type="ECO:0008006" key="13">
    <source>
        <dbReference type="Google" id="ProtNLM"/>
    </source>
</evidence>
<gene>
    <name evidence="11" type="ORF">A2Y75_03240</name>
</gene>
<dbReference type="InterPro" id="IPR050250">
    <property type="entry name" value="Macrolide_Exporter_MacB"/>
</dbReference>
<dbReference type="EMBL" id="MELK01000048">
    <property type="protein sequence ID" value="OFW56149.1"/>
    <property type="molecule type" value="Genomic_DNA"/>
</dbReference>
<name>A0A1F2WH21_9ACTN</name>
<evidence type="ECO:0000313" key="11">
    <source>
        <dbReference type="EMBL" id="OFW56149.1"/>
    </source>
</evidence>
<dbReference type="Pfam" id="PF12704">
    <property type="entry name" value="MacB_PCD"/>
    <property type="match status" value="1"/>
</dbReference>
<evidence type="ECO:0000256" key="3">
    <source>
        <dbReference type="ARBA" id="ARBA00022692"/>
    </source>
</evidence>
<keyword evidence="3 8" id="KW-0812">Transmembrane</keyword>
<comment type="similarity">
    <text evidence="6">Belongs to the ABC-4 integral membrane protein family.</text>
</comment>
<dbReference type="PANTHER" id="PTHR30572:SF4">
    <property type="entry name" value="ABC TRANSPORTER PERMEASE YTRF"/>
    <property type="match status" value="1"/>
</dbReference>
<feature type="transmembrane region" description="Helical" evidence="8">
    <location>
        <begin position="389"/>
        <end position="409"/>
    </location>
</feature>
<evidence type="ECO:0000259" key="9">
    <source>
        <dbReference type="Pfam" id="PF02687"/>
    </source>
</evidence>
<feature type="transmembrane region" description="Helical" evidence="8">
    <location>
        <begin position="302"/>
        <end position="327"/>
    </location>
</feature>
<dbReference type="GO" id="GO:0005886">
    <property type="term" value="C:plasma membrane"/>
    <property type="evidence" value="ECO:0007669"/>
    <property type="project" value="UniProtKB-SubCell"/>
</dbReference>
<feature type="transmembrane region" description="Helical" evidence="8">
    <location>
        <begin position="347"/>
        <end position="369"/>
    </location>
</feature>
<keyword evidence="2" id="KW-1003">Cell membrane</keyword>
<evidence type="ECO:0000256" key="2">
    <source>
        <dbReference type="ARBA" id="ARBA00022475"/>
    </source>
</evidence>
<evidence type="ECO:0000256" key="6">
    <source>
        <dbReference type="ARBA" id="ARBA00038076"/>
    </source>
</evidence>
<evidence type="ECO:0000256" key="7">
    <source>
        <dbReference type="SAM" id="MobiDB-lite"/>
    </source>
</evidence>
<feature type="domain" description="MacB-like periplasmic core" evidence="10">
    <location>
        <begin position="30"/>
        <end position="264"/>
    </location>
</feature>
<feature type="domain" description="ABC3 transporter permease C-terminal" evidence="9">
    <location>
        <begin position="307"/>
        <end position="419"/>
    </location>
</feature>